<keyword evidence="1" id="KW-0472">Membrane</keyword>
<feature type="transmembrane region" description="Helical" evidence="1">
    <location>
        <begin position="101"/>
        <end position="119"/>
    </location>
</feature>
<dbReference type="EMBL" id="FQUO01000007">
    <property type="protein sequence ID" value="SHF34550.1"/>
    <property type="molecule type" value="Genomic_DNA"/>
</dbReference>
<organism evidence="2 3">
    <name type="scientific">Cnuella takakiae</name>
    <dbReference type="NCBI Taxonomy" id="1302690"/>
    <lineage>
        <taxon>Bacteria</taxon>
        <taxon>Pseudomonadati</taxon>
        <taxon>Bacteroidota</taxon>
        <taxon>Chitinophagia</taxon>
        <taxon>Chitinophagales</taxon>
        <taxon>Chitinophagaceae</taxon>
        <taxon>Cnuella</taxon>
    </lineage>
</organism>
<dbReference type="PANTHER" id="PTHR31721:SF4">
    <property type="entry name" value="OS06G0710300 PROTEIN"/>
    <property type="match status" value="1"/>
</dbReference>
<dbReference type="InterPro" id="IPR005134">
    <property type="entry name" value="UPF0114"/>
</dbReference>
<dbReference type="RefSeq" id="WP_073042738.1">
    <property type="nucleotide sequence ID" value="NZ_FQUO01000007.1"/>
</dbReference>
<keyword evidence="3" id="KW-1185">Reference proteome</keyword>
<feature type="transmembrane region" description="Helical" evidence="1">
    <location>
        <begin position="60"/>
        <end position="80"/>
    </location>
</feature>
<dbReference type="AlphaFoldDB" id="A0A1M5AWG6"/>
<keyword evidence="1" id="KW-0812">Transmembrane</keyword>
<evidence type="ECO:0000256" key="1">
    <source>
        <dbReference type="SAM" id="Phobius"/>
    </source>
</evidence>
<evidence type="ECO:0000313" key="2">
    <source>
        <dbReference type="EMBL" id="SHF34550.1"/>
    </source>
</evidence>
<reference evidence="2 3" key="1">
    <citation type="submission" date="2016-11" db="EMBL/GenBank/DDBJ databases">
        <authorList>
            <person name="Jaros S."/>
            <person name="Januszkiewicz K."/>
            <person name="Wedrychowicz H."/>
        </authorList>
    </citation>
    <scope>NUCLEOTIDE SEQUENCE [LARGE SCALE GENOMIC DNA]</scope>
    <source>
        <strain evidence="2 3">DSM 26897</strain>
    </source>
</reference>
<sequence length="162" mass="18492">MKLYTHFLQLLISIVVVGIVLASIVFIGMGLYIMFHSFLLLFNPAHRQEAMLALLESVDVFLIALVFLVLAIGLVQLFLGKSIAGMQEHTAWLRFDDFTELKLVLWKTILTTMLIAFFVELYKNRQHPGPELLLFPGSILLISLSLFLLKQKHHHSSRKEMG</sequence>
<gene>
    <name evidence="2" type="ORF">SAMN05444008_10734</name>
</gene>
<dbReference type="Proteomes" id="UP000184368">
    <property type="component" value="Unassembled WGS sequence"/>
</dbReference>
<dbReference type="Pfam" id="PF03350">
    <property type="entry name" value="UPF0114"/>
    <property type="match status" value="1"/>
</dbReference>
<dbReference type="STRING" id="1302690.BUE76_16165"/>
<dbReference type="PANTHER" id="PTHR31721">
    <property type="entry name" value="OS06G0710300 PROTEIN"/>
    <property type="match status" value="1"/>
</dbReference>
<proteinExistence type="predicted"/>
<protein>
    <submittedName>
        <fullName evidence="2">Uncharacterized membrane protein YqhA</fullName>
    </submittedName>
</protein>
<evidence type="ECO:0000313" key="3">
    <source>
        <dbReference type="Proteomes" id="UP000184368"/>
    </source>
</evidence>
<keyword evidence="1" id="KW-1133">Transmembrane helix</keyword>
<feature type="transmembrane region" description="Helical" evidence="1">
    <location>
        <begin position="131"/>
        <end position="149"/>
    </location>
</feature>
<feature type="transmembrane region" description="Helical" evidence="1">
    <location>
        <begin position="7"/>
        <end position="40"/>
    </location>
</feature>
<accession>A0A1M5AWG6</accession>
<name>A0A1M5AWG6_9BACT</name>